<comment type="caution">
    <text evidence="1">The sequence shown here is derived from an EMBL/GenBank/DDBJ whole genome shotgun (WGS) entry which is preliminary data.</text>
</comment>
<gene>
    <name evidence="1" type="ORF">E5347_03210</name>
</gene>
<reference evidence="1 2" key="1">
    <citation type="submission" date="2019-04" db="EMBL/GenBank/DDBJ databases">
        <title>Microbes associate with the intestines of laboratory mice.</title>
        <authorList>
            <person name="Navarre W."/>
            <person name="Wong E."/>
            <person name="Huang K."/>
            <person name="Tropini C."/>
            <person name="Ng K."/>
            <person name="Yu B."/>
        </authorList>
    </citation>
    <scope>NUCLEOTIDE SEQUENCE [LARGE SCALE GENOMIC DNA]</scope>
    <source>
        <strain evidence="1 2">NM50_B9-20</strain>
    </source>
</reference>
<dbReference type="RefSeq" id="WP_136004583.1">
    <property type="nucleotide sequence ID" value="NZ_SRYR01000001.1"/>
</dbReference>
<dbReference type="Proteomes" id="UP000306888">
    <property type="component" value="Unassembled WGS sequence"/>
</dbReference>
<protein>
    <submittedName>
        <fullName evidence="1">UDP-N-acetylglucosamine pyrophosphorylase</fullName>
    </submittedName>
</protein>
<evidence type="ECO:0000313" key="1">
    <source>
        <dbReference type="EMBL" id="TGY43839.1"/>
    </source>
</evidence>
<name>A0A4S2DNB7_9CLOT</name>
<accession>A0A4S2DNB7</accession>
<organism evidence="1 2">
    <name type="scientific">Clostridium sartagoforme</name>
    <dbReference type="NCBI Taxonomy" id="84031"/>
    <lineage>
        <taxon>Bacteria</taxon>
        <taxon>Bacillati</taxon>
        <taxon>Bacillota</taxon>
        <taxon>Clostridia</taxon>
        <taxon>Eubacteriales</taxon>
        <taxon>Clostridiaceae</taxon>
        <taxon>Clostridium</taxon>
    </lineage>
</organism>
<dbReference type="EMBL" id="SRYR01000001">
    <property type="protein sequence ID" value="TGY43839.1"/>
    <property type="molecule type" value="Genomic_DNA"/>
</dbReference>
<evidence type="ECO:0000313" key="2">
    <source>
        <dbReference type="Proteomes" id="UP000306888"/>
    </source>
</evidence>
<proteinExistence type="predicted"/>
<dbReference type="OrthoDB" id="1925583at2"/>
<sequence>MKYDLSIYELGQLLTKLTKDYKVELLSKAKLSGGWMTIVGEVDIISVPEDKVVIKGNNIITMNIKDQDCGGSYIKITGAKNGVFNIDIANTKYKELGGTGISLNKTKINEDECKLRIDEDMIFTIRNAKLKDIEALI</sequence>
<dbReference type="AlphaFoldDB" id="A0A4S2DNB7"/>
<keyword evidence="2" id="KW-1185">Reference proteome</keyword>